<dbReference type="PANTHER" id="PTHR28141">
    <property type="entry name" value="2',3'-CYCLIC-NUCLEOTIDE 3'-PHOSPHODIESTERASE"/>
    <property type="match status" value="1"/>
</dbReference>
<dbReference type="GO" id="GO:0009187">
    <property type="term" value="P:cyclic nucleotide metabolic process"/>
    <property type="evidence" value="ECO:0007669"/>
    <property type="project" value="TreeGrafter"/>
</dbReference>
<dbReference type="InterPro" id="IPR009097">
    <property type="entry name" value="Cyclic_Pdiesterase"/>
</dbReference>
<protein>
    <recommendedName>
        <fullName evidence="3">Cyclic phosphodiesterase-like protein</fullName>
    </recommendedName>
</protein>
<gene>
    <name evidence="1" type="ORF">A3B45_04025</name>
</gene>
<sequence>MPKGEIYKKLADLIKKLGSEYGGPVFEPHVTLLGDIELPEEEMIKKTAQLVKNQKPFFVNLKQINYENFYFRTLFVKAEITETLQTLYDRAKEIFEMDIPPFMAHLSILYGNYPQGVKGKIIQEIGRDQTATFDVSSIHLIKGGKIEEWKIIREFTFS</sequence>
<dbReference type="AlphaFoldDB" id="A0A1F5KS49"/>
<dbReference type="PANTHER" id="PTHR28141:SF1">
    <property type="entry name" value="2',3'-CYCLIC-NUCLEOTIDE 3'-PHOSPHODIESTERASE"/>
    <property type="match status" value="1"/>
</dbReference>
<evidence type="ECO:0008006" key="3">
    <source>
        <dbReference type="Google" id="ProtNLM"/>
    </source>
</evidence>
<evidence type="ECO:0000313" key="1">
    <source>
        <dbReference type="EMBL" id="OGE43746.1"/>
    </source>
</evidence>
<dbReference type="EMBL" id="MFDM01000013">
    <property type="protein sequence ID" value="OGE43746.1"/>
    <property type="molecule type" value="Genomic_DNA"/>
</dbReference>
<organism evidence="1 2">
    <name type="scientific">Candidatus Daviesbacteria bacterium RIFCSPLOWO2_01_FULL_39_12</name>
    <dbReference type="NCBI Taxonomy" id="1797785"/>
    <lineage>
        <taxon>Bacteria</taxon>
        <taxon>Candidatus Daviesiibacteriota</taxon>
    </lineage>
</organism>
<dbReference type="InterPro" id="IPR012386">
    <property type="entry name" value="Cyclic-nucl_3Pdiesterase"/>
</dbReference>
<dbReference type="Gene3D" id="3.90.1140.10">
    <property type="entry name" value="Cyclic phosphodiesterase"/>
    <property type="match status" value="1"/>
</dbReference>
<dbReference type="SUPFAM" id="SSF55144">
    <property type="entry name" value="LigT-like"/>
    <property type="match status" value="1"/>
</dbReference>
<dbReference type="Proteomes" id="UP000178565">
    <property type="component" value="Unassembled WGS sequence"/>
</dbReference>
<reference evidence="1 2" key="1">
    <citation type="journal article" date="2016" name="Nat. Commun.">
        <title>Thousands of microbial genomes shed light on interconnected biogeochemical processes in an aquifer system.</title>
        <authorList>
            <person name="Anantharaman K."/>
            <person name="Brown C.T."/>
            <person name="Hug L.A."/>
            <person name="Sharon I."/>
            <person name="Castelle C.J."/>
            <person name="Probst A.J."/>
            <person name="Thomas B.C."/>
            <person name="Singh A."/>
            <person name="Wilkins M.J."/>
            <person name="Karaoz U."/>
            <person name="Brodie E.L."/>
            <person name="Williams K.H."/>
            <person name="Hubbard S.S."/>
            <person name="Banfield J.F."/>
        </authorList>
    </citation>
    <scope>NUCLEOTIDE SEQUENCE [LARGE SCALE GENOMIC DNA]</scope>
</reference>
<name>A0A1F5KS49_9BACT</name>
<dbReference type="Pfam" id="PF13563">
    <property type="entry name" value="2_5_RNA_ligase2"/>
    <property type="match status" value="1"/>
</dbReference>
<dbReference type="GO" id="GO:0004113">
    <property type="term" value="F:2',3'-cyclic-nucleotide 3'-phosphodiesterase activity"/>
    <property type="evidence" value="ECO:0007669"/>
    <property type="project" value="TreeGrafter"/>
</dbReference>
<proteinExistence type="predicted"/>
<comment type="caution">
    <text evidence="1">The sequence shown here is derived from an EMBL/GenBank/DDBJ whole genome shotgun (WGS) entry which is preliminary data.</text>
</comment>
<dbReference type="STRING" id="1797785.A3B45_04025"/>
<evidence type="ECO:0000313" key="2">
    <source>
        <dbReference type="Proteomes" id="UP000178565"/>
    </source>
</evidence>
<accession>A0A1F5KS49</accession>